<dbReference type="Proteomes" id="UP001608902">
    <property type="component" value="Unassembled WGS sequence"/>
</dbReference>
<reference evidence="2 3" key="1">
    <citation type="submission" date="2024-08" db="EMBL/GenBank/DDBJ databases">
        <title>Gnathostoma spinigerum genome.</title>
        <authorList>
            <person name="Gonzalez-Bertolin B."/>
            <person name="Monzon S."/>
            <person name="Zaballos A."/>
            <person name="Jimenez P."/>
            <person name="Dekumyoy P."/>
            <person name="Varona S."/>
            <person name="Cuesta I."/>
            <person name="Sumanam S."/>
            <person name="Adisakwattana P."/>
            <person name="Gasser R.B."/>
            <person name="Hernandez-Gonzalez A."/>
            <person name="Young N.D."/>
            <person name="Perteguer M.J."/>
        </authorList>
    </citation>
    <scope>NUCLEOTIDE SEQUENCE [LARGE SCALE GENOMIC DNA]</scope>
    <source>
        <strain evidence="2">AL3</strain>
        <tissue evidence="2">Liver</tissue>
    </source>
</reference>
<comment type="caution">
    <text evidence="2">The sequence shown here is derived from an EMBL/GenBank/DDBJ whole genome shotgun (WGS) entry which is preliminary data.</text>
</comment>
<evidence type="ECO:0000256" key="1">
    <source>
        <dbReference type="SAM" id="SignalP"/>
    </source>
</evidence>
<sequence>MVISLSLLSLYVDSFALQLGIDQQQSFIYSSQMHQLEIAQQRSSSYQHEPPQLEFVQQKLNTFQHNPQLELINQTSLFHQKKPIRLEMAPQESSVYSQPLTVENHRDVDKEARTAAISMLKGYYLSDNLFRKSVAYRINSSNQNSTHLVTILLR</sequence>
<gene>
    <name evidence="2" type="ORF">AB6A40_002084</name>
</gene>
<feature type="signal peptide" evidence="1">
    <location>
        <begin position="1"/>
        <end position="16"/>
    </location>
</feature>
<name>A0ABD6EGD9_9BILA</name>
<organism evidence="2 3">
    <name type="scientific">Gnathostoma spinigerum</name>
    <dbReference type="NCBI Taxonomy" id="75299"/>
    <lineage>
        <taxon>Eukaryota</taxon>
        <taxon>Metazoa</taxon>
        <taxon>Ecdysozoa</taxon>
        <taxon>Nematoda</taxon>
        <taxon>Chromadorea</taxon>
        <taxon>Rhabditida</taxon>
        <taxon>Spirurina</taxon>
        <taxon>Gnathostomatomorpha</taxon>
        <taxon>Gnathostomatoidea</taxon>
        <taxon>Gnathostomatidae</taxon>
        <taxon>Gnathostoma</taxon>
    </lineage>
</organism>
<dbReference type="EMBL" id="JBGFUD010000873">
    <property type="protein sequence ID" value="MFH4975375.1"/>
    <property type="molecule type" value="Genomic_DNA"/>
</dbReference>
<evidence type="ECO:0000313" key="2">
    <source>
        <dbReference type="EMBL" id="MFH4975375.1"/>
    </source>
</evidence>
<evidence type="ECO:0000313" key="3">
    <source>
        <dbReference type="Proteomes" id="UP001608902"/>
    </source>
</evidence>
<dbReference type="AlphaFoldDB" id="A0ABD6EGD9"/>
<feature type="chain" id="PRO_5044856126" evidence="1">
    <location>
        <begin position="17"/>
        <end position="154"/>
    </location>
</feature>
<keyword evidence="3" id="KW-1185">Reference proteome</keyword>
<protein>
    <submittedName>
        <fullName evidence="2">Uncharacterized protein</fullName>
    </submittedName>
</protein>
<proteinExistence type="predicted"/>
<accession>A0ABD6EGD9</accession>
<keyword evidence="1" id="KW-0732">Signal</keyword>